<feature type="region of interest" description="Disordered" evidence="1">
    <location>
        <begin position="1"/>
        <end position="104"/>
    </location>
</feature>
<evidence type="ECO:0000313" key="3">
    <source>
        <dbReference type="EMBL" id="EJJ07024.1"/>
    </source>
</evidence>
<feature type="compositionally biased region" description="Pro residues" evidence="1">
    <location>
        <begin position="20"/>
        <end position="35"/>
    </location>
</feature>
<dbReference type="PATRIC" id="fig|1160718.3.peg.2165"/>
<reference evidence="4" key="2">
    <citation type="submission" date="2021-04" db="EMBL/GenBank/DDBJ databases">
        <authorList>
            <person name="Wen M.-L."/>
            <person name="Han X.-L."/>
            <person name="Xiong J."/>
        </authorList>
    </citation>
    <scope>NUCLEOTIDE SEQUENCE</scope>
    <source>
        <strain evidence="4">AGR0001</strain>
    </source>
</reference>
<organism evidence="3">
    <name type="scientific">Streptomyces auratus AGR0001</name>
    <dbReference type="NCBI Taxonomy" id="1160718"/>
    <lineage>
        <taxon>Bacteria</taxon>
        <taxon>Bacillati</taxon>
        <taxon>Actinomycetota</taxon>
        <taxon>Actinomycetes</taxon>
        <taxon>Kitasatosporales</taxon>
        <taxon>Streptomycetaceae</taxon>
        <taxon>Streptomyces</taxon>
    </lineage>
</organism>
<dbReference type="EMBL" id="AJGV01000070">
    <property type="protein sequence ID" value="EJJ07024.1"/>
    <property type="molecule type" value="Genomic_DNA"/>
</dbReference>
<evidence type="ECO:0008006" key="6">
    <source>
        <dbReference type="Google" id="ProtNLM"/>
    </source>
</evidence>
<evidence type="ECO:0000313" key="5">
    <source>
        <dbReference type="Proteomes" id="UP000009036"/>
    </source>
</evidence>
<sequence>MKRGGQARWNNETQRWEDGTPPPAPYTGPPPPRPSFTPSVGGDGAGEAAAGGRAEGAADAAPPADQAPRTTYPYPHPSALPDPAAHAHPYAPDPYAPDPYAPDPYLTPASGADYAPGARRRTGLVAGAAVALIAVALGGGYLLWGHGGDPADAHPSARAKASATGGTATASHTDASDGVAPAPTLSDLPDGFRLVHDKKGFTLAVPGTWTRSERKTGVFYTAPDDRGLVQIFEITDPEITPREALQQASQGLSGNPGYEEISLEPLGFPGPGIDANQLVYAYDSKRLGVRVKVVDCAFTATDGRQFAVLVLGPEDDWPQQEGTQQIALRTFVPHV</sequence>
<feature type="compositionally biased region" description="Pro residues" evidence="1">
    <location>
        <begin position="91"/>
        <end position="102"/>
    </location>
</feature>
<feature type="transmembrane region" description="Helical" evidence="2">
    <location>
        <begin position="124"/>
        <end position="144"/>
    </location>
</feature>
<evidence type="ECO:0000313" key="4">
    <source>
        <dbReference type="EMBL" id="QTZ93608.1"/>
    </source>
</evidence>
<dbReference type="STRING" id="1160718.SU9_10733"/>
<feature type="compositionally biased region" description="Low complexity" evidence="1">
    <location>
        <begin position="156"/>
        <end position="178"/>
    </location>
</feature>
<feature type="region of interest" description="Disordered" evidence="1">
    <location>
        <begin position="151"/>
        <end position="181"/>
    </location>
</feature>
<keyword evidence="2" id="KW-0472">Membrane</keyword>
<evidence type="ECO:0000256" key="1">
    <source>
        <dbReference type="SAM" id="MobiDB-lite"/>
    </source>
</evidence>
<keyword evidence="2" id="KW-0812">Transmembrane</keyword>
<dbReference type="EMBL" id="CP072931">
    <property type="protein sequence ID" value="QTZ93608.1"/>
    <property type="molecule type" value="Genomic_DNA"/>
</dbReference>
<keyword evidence="2" id="KW-1133">Transmembrane helix</keyword>
<gene>
    <name evidence="4" type="ORF">SU9_020870</name>
    <name evidence="3" type="ORF">SU9_10733</name>
</gene>
<dbReference type="OrthoDB" id="4335221at2"/>
<dbReference type="eggNOG" id="COG3266">
    <property type="taxonomic scope" value="Bacteria"/>
</dbReference>
<accession>J1RRD1</accession>
<feature type="compositionally biased region" description="Low complexity" evidence="1">
    <location>
        <begin position="46"/>
        <end position="69"/>
    </location>
</feature>
<evidence type="ECO:0000256" key="2">
    <source>
        <dbReference type="SAM" id="Phobius"/>
    </source>
</evidence>
<dbReference type="RefSeq" id="WP_006603713.1">
    <property type="nucleotide sequence ID" value="NZ_CP072931.1"/>
</dbReference>
<dbReference type="KEGG" id="sauh:SU9_020870"/>
<protein>
    <recommendedName>
        <fullName evidence="6">Serine/arginine repetitive matrix protein 2</fullName>
    </recommendedName>
</protein>
<feature type="compositionally biased region" description="Low complexity" evidence="1">
    <location>
        <begin position="81"/>
        <end position="90"/>
    </location>
</feature>
<dbReference type="HOGENOM" id="CLU_055444_1_0_11"/>
<name>J1RRD1_9ACTN</name>
<keyword evidence="5" id="KW-1185">Reference proteome</keyword>
<dbReference type="Proteomes" id="UP000009036">
    <property type="component" value="Chromosome"/>
</dbReference>
<proteinExistence type="predicted"/>
<dbReference type="AlphaFoldDB" id="J1RRD1"/>
<reference evidence="3" key="1">
    <citation type="journal article" date="2012" name="J. Bacteriol.">
        <title>Genome Sequence of Streptomyces auratus Strain AGR0001, a Phoslactomycin-Producing Actinomycete.</title>
        <authorList>
            <person name="Han X."/>
            <person name="Li M."/>
            <person name="Ding Z."/>
            <person name="Zhao J."/>
            <person name="Ji K."/>
            <person name="Wen M."/>
            <person name="Lu T."/>
        </authorList>
    </citation>
    <scope>NUCLEOTIDE SEQUENCE [LARGE SCALE GENOMIC DNA]</scope>
    <source>
        <strain evidence="3">AGR0001</strain>
    </source>
</reference>